<dbReference type="AlphaFoldDB" id="A0A0N4ZKZ3"/>
<evidence type="ECO:0000313" key="1">
    <source>
        <dbReference type="Proteomes" id="UP000038045"/>
    </source>
</evidence>
<dbReference type="WBParaSite" id="PTRK_0000877600.1">
    <property type="protein sequence ID" value="PTRK_0000877600.1"/>
    <property type="gene ID" value="PTRK_0000877600"/>
</dbReference>
<protein>
    <submittedName>
        <fullName evidence="2">ABC transporter ATP-binding protein</fullName>
    </submittedName>
</protein>
<keyword evidence="1" id="KW-1185">Reference proteome</keyword>
<organism evidence="1 2">
    <name type="scientific">Parastrongyloides trichosuri</name>
    <name type="common">Possum-specific nematode worm</name>
    <dbReference type="NCBI Taxonomy" id="131310"/>
    <lineage>
        <taxon>Eukaryota</taxon>
        <taxon>Metazoa</taxon>
        <taxon>Ecdysozoa</taxon>
        <taxon>Nematoda</taxon>
        <taxon>Chromadorea</taxon>
        <taxon>Rhabditida</taxon>
        <taxon>Tylenchina</taxon>
        <taxon>Panagrolaimomorpha</taxon>
        <taxon>Strongyloidoidea</taxon>
        <taxon>Strongyloididae</taxon>
        <taxon>Parastrongyloides</taxon>
    </lineage>
</organism>
<reference evidence="2" key="1">
    <citation type="submission" date="2017-02" db="UniProtKB">
        <authorList>
            <consortium name="WormBaseParasite"/>
        </authorList>
    </citation>
    <scope>IDENTIFICATION</scope>
</reference>
<dbReference type="Proteomes" id="UP000038045">
    <property type="component" value="Unplaced"/>
</dbReference>
<proteinExistence type="predicted"/>
<sequence>LLGAAHHEVEGGIITVRRLDRRVDHGRGLGQGRALGVRQGQGVTEDDLALVRPDLEMAQPGALIDHRHQFIGRRAPRLGHPQVQRQAQLKAVPLGPPGEPQLIVLPVAGQGEGQIALVRAVERQVLRRQDVFDHIQRIKGQVDLFGSHSIHQAFNFFSNDGDSDERL</sequence>
<evidence type="ECO:0000313" key="2">
    <source>
        <dbReference type="WBParaSite" id="PTRK_0000877600.1"/>
    </source>
</evidence>
<name>A0A0N4ZKZ3_PARTI</name>
<accession>A0A0N4ZKZ3</accession>